<dbReference type="Proteomes" id="UP000197334">
    <property type="component" value="Unassembled WGS sequence"/>
</dbReference>
<evidence type="ECO:0000313" key="2">
    <source>
        <dbReference type="Proteomes" id="UP000197334"/>
    </source>
</evidence>
<organism evidence="1 2">
    <name type="scientific">Halomonas campaniensis</name>
    <dbReference type="NCBI Taxonomy" id="213554"/>
    <lineage>
        <taxon>Bacteria</taxon>
        <taxon>Pseudomonadati</taxon>
        <taxon>Pseudomonadota</taxon>
        <taxon>Gammaproteobacteria</taxon>
        <taxon>Oceanospirillales</taxon>
        <taxon>Halomonadaceae</taxon>
        <taxon>Halomonas</taxon>
    </lineage>
</organism>
<dbReference type="RefSeq" id="WP_088698687.1">
    <property type="nucleotide sequence ID" value="NZ_JPUA01000004.1"/>
</dbReference>
<proteinExistence type="predicted"/>
<accession>A0A246S5T9</accession>
<dbReference type="OrthoDB" id="5782056at2"/>
<comment type="caution">
    <text evidence="1">The sequence shown here is derived from an EMBL/GenBank/DDBJ whole genome shotgun (WGS) entry which is preliminary data.</text>
</comment>
<evidence type="ECO:0008006" key="3">
    <source>
        <dbReference type="Google" id="ProtNLM"/>
    </source>
</evidence>
<dbReference type="SUPFAM" id="SSF56712">
    <property type="entry name" value="Prokaryotic type I DNA topoisomerase"/>
    <property type="match status" value="1"/>
</dbReference>
<protein>
    <recommendedName>
        <fullName evidence="3">DNA topoisomerase type IA zn finger domain-containing protein</fullName>
    </recommendedName>
</protein>
<reference evidence="1 2" key="1">
    <citation type="submission" date="2014-08" db="EMBL/GenBank/DDBJ databases">
        <title>Draft genome sequence of a novel L-asparaginase producing marine bacterium, Halomonas campaniensis.</title>
        <authorList>
            <person name="Sundarakrishnan B."/>
            <person name="Moushumi Priya A."/>
            <person name="Raman G."/>
            <person name="Sakthivel N."/>
            <person name="Park S."/>
            <person name="Jayachandran S."/>
        </authorList>
    </citation>
    <scope>NUCLEOTIDE SEQUENCE [LARGE SCALE GENOMIC DNA]</scope>
    <source>
        <strain evidence="1 2">SK03</strain>
    </source>
</reference>
<name>A0A246S5T9_9GAMM</name>
<dbReference type="AlphaFoldDB" id="A0A246S5T9"/>
<dbReference type="EMBL" id="JPUA01000004">
    <property type="protein sequence ID" value="OWV31253.1"/>
    <property type="molecule type" value="Genomic_DNA"/>
</dbReference>
<evidence type="ECO:0000313" key="1">
    <source>
        <dbReference type="EMBL" id="OWV31253.1"/>
    </source>
</evidence>
<keyword evidence="2" id="KW-1185">Reference proteome</keyword>
<sequence length="200" mass="22024">MHLFIEENSELGRASGDAIGEGKREGECIPLASGDFVPGCFEHLLTLSDPKDQDPNAKQCSLESLPLLLSVKHKFIGEKESRIKLNQRLAEQAWEIVHAGYPDEETQAILPVTALSITPLRHEQEQIKAGQLTMQGLVYGVAAQEAERIKPEGVMVTTDTGLGCPSCEKGTQNCEKKKNGFFWGCSVYGECKFSFLGNRR</sequence>
<dbReference type="InterPro" id="IPR023405">
    <property type="entry name" value="Topo_IA_core_domain"/>
</dbReference>
<dbReference type="Gene3D" id="3.40.50.140">
    <property type="match status" value="1"/>
</dbReference>
<gene>
    <name evidence="1" type="ORF">JI62_02610</name>
</gene>